<name>A0A5P3MP87_NEIAN</name>
<feature type="signal peptide" evidence="1">
    <location>
        <begin position="1"/>
        <end position="17"/>
    </location>
</feature>
<keyword evidence="3" id="KW-1185">Reference proteome</keyword>
<organism evidence="2 3">
    <name type="scientific">Neisseria animalis</name>
    <dbReference type="NCBI Taxonomy" id="492"/>
    <lineage>
        <taxon>Bacteria</taxon>
        <taxon>Pseudomonadati</taxon>
        <taxon>Pseudomonadota</taxon>
        <taxon>Betaproteobacteria</taxon>
        <taxon>Neisseriales</taxon>
        <taxon>Neisseriaceae</taxon>
        <taxon>Neisseria</taxon>
    </lineage>
</organism>
<dbReference type="RefSeq" id="WP_123794519.1">
    <property type="nucleotide sequence ID" value="NZ_CP031699.1"/>
</dbReference>
<dbReference type="EMBL" id="CP031699">
    <property type="protein sequence ID" value="QEY23342.1"/>
    <property type="molecule type" value="Genomic_DNA"/>
</dbReference>
<evidence type="ECO:0000313" key="2">
    <source>
        <dbReference type="EMBL" id="QEY23342.1"/>
    </source>
</evidence>
<proteinExistence type="predicted"/>
<protein>
    <recommendedName>
        <fullName evidence="4">Lipoprotein</fullName>
    </recommendedName>
</protein>
<evidence type="ECO:0008006" key="4">
    <source>
        <dbReference type="Google" id="ProtNLM"/>
    </source>
</evidence>
<gene>
    <name evidence="2" type="ORF">D0T90_01530</name>
</gene>
<evidence type="ECO:0000313" key="3">
    <source>
        <dbReference type="Proteomes" id="UP000325536"/>
    </source>
</evidence>
<dbReference type="AlphaFoldDB" id="A0A5P3MP87"/>
<feature type="chain" id="PRO_5030950023" description="Lipoprotein" evidence="1">
    <location>
        <begin position="18"/>
        <end position="404"/>
    </location>
</feature>
<sequence>MKRPLLFVLAAAFGLSACTSLDGKSAREMVQISQNRLLKQDYSFNFNGELRAYTSPTGQGIVKQVAARPFQARHEPENEETLADKQWDSMADYEALSRLEMLREVNNIGGKAADMLQAYQGAQAYLSNAKFKYSGAVDLSRKKVEVVPVLELDNRNEYHRVSFPMLLDGNDFSLTVDFPATFPLITGFFVEEPMRRRLVDEPLKVLLPEEIRTGLPLNHAAEALLKANAASFGALPPEAYTLEKMDAFGSKHGARYRVHYVLDSHNRKLMAQRFAEVFDAEMNRLQQTPERGTYPQGYETVRQFLADRINPQALPFSMEKMLGSPLYNDLYFDRKGRLKAARQYVQANGGKLALNVVSETVYDRYGKPEFTFRPQAGKVITWEELKQSMEEAGEAAKRRKNLSD</sequence>
<dbReference type="PROSITE" id="PS51257">
    <property type="entry name" value="PROKAR_LIPOPROTEIN"/>
    <property type="match status" value="1"/>
</dbReference>
<evidence type="ECO:0000256" key="1">
    <source>
        <dbReference type="SAM" id="SignalP"/>
    </source>
</evidence>
<reference evidence="2 3" key="1">
    <citation type="submission" date="2018-08" db="EMBL/GenBank/DDBJ databases">
        <title>Neisseria animalis ATCC 49930 complete genome.</title>
        <authorList>
            <person name="Veseli I.A."/>
            <person name="Mascarenhas dos Santos A.C."/>
            <person name="Buttler R."/>
            <person name="Pombert J.-F."/>
        </authorList>
    </citation>
    <scope>NUCLEOTIDE SEQUENCE [LARGE SCALE GENOMIC DNA]</scope>
    <source>
        <strain evidence="2 3">ATCC 49930</strain>
    </source>
</reference>
<dbReference type="OrthoDB" id="8606996at2"/>
<dbReference type="KEGG" id="naq:D0T90_01530"/>
<keyword evidence="1" id="KW-0732">Signal</keyword>
<accession>A0A5P3MP87</accession>
<dbReference type="Proteomes" id="UP000325536">
    <property type="component" value="Chromosome"/>
</dbReference>